<dbReference type="CDD" id="cd01994">
    <property type="entry name" value="AANH_PF0828-like"/>
    <property type="match status" value="1"/>
</dbReference>
<evidence type="ECO:0000256" key="7">
    <source>
        <dbReference type="ARBA" id="ARBA00029814"/>
    </source>
</evidence>
<feature type="compositionally biased region" description="Acidic residues" evidence="10">
    <location>
        <begin position="627"/>
        <end position="647"/>
    </location>
</feature>
<evidence type="ECO:0000256" key="4">
    <source>
        <dbReference type="ARBA" id="ARBA00022598"/>
    </source>
</evidence>
<evidence type="ECO:0000259" key="11">
    <source>
        <dbReference type="Pfam" id="PF01902"/>
    </source>
</evidence>
<dbReference type="GO" id="GO:0005524">
    <property type="term" value="F:ATP binding"/>
    <property type="evidence" value="ECO:0007669"/>
    <property type="project" value="UniProtKB-KW"/>
</dbReference>
<evidence type="ECO:0000256" key="3">
    <source>
        <dbReference type="ARBA" id="ARBA00018426"/>
    </source>
</evidence>
<proteinExistence type="predicted"/>
<comment type="catalytic activity">
    <reaction evidence="9">
        <text>diphthine-[translation elongation factor 2] + NH4(+) + ATP = diphthamide-[translation elongation factor 2] + AMP + diphosphate + H(+)</text>
        <dbReference type="Rhea" id="RHEA:19753"/>
        <dbReference type="Rhea" id="RHEA-COMP:10172"/>
        <dbReference type="Rhea" id="RHEA-COMP:10174"/>
        <dbReference type="ChEBI" id="CHEBI:15378"/>
        <dbReference type="ChEBI" id="CHEBI:16692"/>
        <dbReference type="ChEBI" id="CHEBI:28938"/>
        <dbReference type="ChEBI" id="CHEBI:30616"/>
        <dbReference type="ChEBI" id="CHEBI:33019"/>
        <dbReference type="ChEBI" id="CHEBI:82696"/>
        <dbReference type="ChEBI" id="CHEBI:456215"/>
        <dbReference type="EC" id="6.3.1.14"/>
    </reaction>
</comment>
<keyword evidence="6" id="KW-0067">ATP-binding</keyword>
<dbReference type="SUPFAM" id="SSF52402">
    <property type="entry name" value="Adenine nucleotide alpha hydrolases-like"/>
    <property type="match status" value="1"/>
</dbReference>
<evidence type="ECO:0000256" key="1">
    <source>
        <dbReference type="ARBA" id="ARBA00005156"/>
    </source>
</evidence>
<keyword evidence="4" id="KW-0436">Ligase</keyword>
<name>A0A238FIF5_9BASI</name>
<organism evidence="12 13">
    <name type="scientific">Microbotryum intermedium</name>
    <dbReference type="NCBI Taxonomy" id="269621"/>
    <lineage>
        <taxon>Eukaryota</taxon>
        <taxon>Fungi</taxon>
        <taxon>Dikarya</taxon>
        <taxon>Basidiomycota</taxon>
        <taxon>Pucciniomycotina</taxon>
        <taxon>Microbotryomycetes</taxon>
        <taxon>Microbotryales</taxon>
        <taxon>Microbotryaceae</taxon>
        <taxon>Microbotryum</taxon>
    </lineage>
</organism>
<dbReference type="OrthoDB" id="686384at2759"/>
<keyword evidence="5" id="KW-0547">Nucleotide-binding</keyword>
<dbReference type="Gene3D" id="3.90.1490.10">
    <property type="entry name" value="putative n-type atp pyrophosphatase, domain 2"/>
    <property type="match status" value="1"/>
</dbReference>
<accession>A0A238FIF5</accession>
<evidence type="ECO:0000313" key="12">
    <source>
        <dbReference type="EMBL" id="SCV72945.1"/>
    </source>
</evidence>
<dbReference type="PANTHER" id="PTHR12196:SF2">
    <property type="entry name" value="DIPHTHINE--AMMONIA LIGASE"/>
    <property type="match status" value="1"/>
</dbReference>
<dbReference type="EMBL" id="FMSP01000017">
    <property type="protein sequence ID" value="SCV72945.1"/>
    <property type="molecule type" value="Genomic_DNA"/>
</dbReference>
<evidence type="ECO:0000256" key="8">
    <source>
        <dbReference type="ARBA" id="ARBA00031552"/>
    </source>
</evidence>
<dbReference type="Gene3D" id="3.40.50.620">
    <property type="entry name" value="HUPs"/>
    <property type="match status" value="1"/>
</dbReference>
<dbReference type="Pfam" id="PF01902">
    <property type="entry name" value="Diphthami_syn_2"/>
    <property type="match status" value="2"/>
</dbReference>
<gene>
    <name evidence="12" type="ORF">BQ2448_6870</name>
</gene>
<dbReference type="EC" id="6.3.1.14" evidence="2"/>
<sequence>MKIVALLSGGKDSIYNLLHCILNGHEPIAVASLGPGQGKDELDSYMYQTVGHSGLSLIAESLSLPLYARTITGTAVNQGNSYGSRSGEALTTKFSGEHVVVGEDKDETEDMYELLRDVKEKEPTVQGVAVGAILSNYQRVRVEQVCSRLGLVPIAYLWERNQADLLGEMVRAGMDSVLVKVAGAGLGVEHLGRSLKQMEPTLHRLNKKYQLHVCGEGGEYETFTVDCPIYKSRIVFKKTTTIISNSDPYSTVAHLHLDECILEPKPDHPQNETFEQLQARLRELVTIPPMLDRSSMKIYQTVRDSYRVSIPLESLSLEPRATKSECRPPNLIGTSPSQPICTTQGPWLHFSEIALPSTISCSNLSIEFEMTHLFETLFILLSEHSSTLLHLTHLTLYLGPESMALFPKINAIYSTYFGTAPPTRACVAILWPLSTDHTMSRIKLEGVAYNPNLLHPRTTTTSTLSQNRYVPSNAETDRQNLHVQSLSYWASANIGPYSQSITIDEKRSIFIAGQIGLVPKSLDLPFSSTWKEEGKGKEMEEEEEMFALETSLSLQHLRRILVASLSSSSSSTAEERGWASSVLCWVLIDRSIERGKEGQKRVYEQRLRGARKAWKIGYGQLRKGGQEDESDENVEEEDEADAQEDQSDATNRVPLLFISAEALPKGAKIEWQVCWESGFKQDVYEDEDRDRDDDDEDVRAVARPKGLGGTRWEDRRALYLDLIIFLAARPSTSTDLTLIHSEMRPSSHLLTILVGGSVVSEFGQARPDLPTALKGALLSMKLVHKPNVTREQIDRILSALLAKTEARSMVNDPDRPTISFICCERISTLERDDLDVVVLMSYALVQ</sequence>
<dbReference type="FunFam" id="3.90.1490.10:FF:000001">
    <property type="entry name" value="Diphthine--ammonia ligase"/>
    <property type="match status" value="1"/>
</dbReference>
<evidence type="ECO:0000313" key="13">
    <source>
        <dbReference type="Proteomes" id="UP000198372"/>
    </source>
</evidence>
<keyword evidence="13" id="KW-1185">Reference proteome</keyword>
<dbReference type="InterPro" id="IPR030662">
    <property type="entry name" value="DPH6/MJ0570"/>
</dbReference>
<dbReference type="FunFam" id="3.40.50.620:FF:000145">
    <property type="entry name" value="ATP-binding domain containing protein"/>
    <property type="match status" value="1"/>
</dbReference>
<dbReference type="InterPro" id="IPR002761">
    <property type="entry name" value="Diphthami_syn_dom"/>
</dbReference>
<protein>
    <recommendedName>
        <fullName evidence="3">Diphthine--ammonia ligase</fullName>
        <ecNumber evidence="2">6.3.1.14</ecNumber>
    </recommendedName>
    <alternativeName>
        <fullName evidence="7">Diphthamide synthase</fullName>
    </alternativeName>
    <alternativeName>
        <fullName evidence="8">Diphthamide synthetase</fullName>
    </alternativeName>
</protein>
<dbReference type="NCBIfam" id="TIGR00290">
    <property type="entry name" value="MJ0570_dom"/>
    <property type="match status" value="1"/>
</dbReference>
<dbReference type="Proteomes" id="UP000198372">
    <property type="component" value="Unassembled WGS sequence"/>
</dbReference>
<dbReference type="STRING" id="269621.A0A238FIF5"/>
<feature type="region of interest" description="Disordered" evidence="10">
    <location>
        <begin position="621"/>
        <end position="647"/>
    </location>
</feature>
<dbReference type="PANTHER" id="PTHR12196">
    <property type="entry name" value="DOMAIN OF UNKNOWN FUNCTION 71 DUF71 -CONTAINING PROTEIN"/>
    <property type="match status" value="1"/>
</dbReference>
<dbReference type="InterPro" id="IPR035959">
    <property type="entry name" value="RutC-like_sf"/>
</dbReference>
<dbReference type="GO" id="GO:0017178">
    <property type="term" value="F:diphthine-ammonia ligase activity"/>
    <property type="evidence" value="ECO:0007669"/>
    <property type="project" value="UniProtKB-EC"/>
</dbReference>
<evidence type="ECO:0000256" key="9">
    <source>
        <dbReference type="ARBA" id="ARBA00048108"/>
    </source>
</evidence>
<dbReference type="SUPFAM" id="SSF55298">
    <property type="entry name" value="YjgF-like"/>
    <property type="match status" value="2"/>
</dbReference>
<evidence type="ECO:0000256" key="10">
    <source>
        <dbReference type="SAM" id="MobiDB-lite"/>
    </source>
</evidence>
<dbReference type="Gene3D" id="3.30.1330.40">
    <property type="entry name" value="RutC-like"/>
    <property type="match status" value="2"/>
</dbReference>
<comment type="pathway">
    <text evidence="1">Protein modification; peptidyl-diphthamide biosynthesis.</text>
</comment>
<dbReference type="GO" id="GO:0017183">
    <property type="term" value="P:protein histidyl modification to diphthamide"/>
    <property type="evidence" value="ECO:0007669"/>
    <property type="project" value="TreeGrafter"/>
</dbReference>
<evidence type="ECO:0000256" key="5">
    <source>
        <dbReference type="ARBA" id="ARBA00022741"/>
    </source>
</evidence>
<feature type="domain" description="Diphthamide synthase" evidence="11">
    <location>
        <begin position="99"/>
        <end position="244"/>
    </location>
</feature>
<dbReference type="InterPro" id="IPR014729">
    <property type="entry name" value="Rossmann-like_a/b/a_fold"/>
</dbReference>
<evidence type="ECO:0000256" key="6">
    <source>
        <dbReference type="ARBA" id="ARBA00022840"/>
    </source>
</evidence>
<dbReference type="AlphaFoldDB" id="A0A238FIF5"/>
<evidence type="ECO:0000256" key="2">
    <source>
        <dbReference type="ARBA" id="ARBA00012089"/>
    </source>
</evidence>
<feature type="domain" description="Diphthamide synthase" evidence="11">
    <location>
        <begin position="1"/>
        <end position="78"/>
    </location>
</feature>
<reference evidence="13" key="1">
    <citation type="submission" date="2016-09" db="EMBL/GenBank/DDBJ databases">
        <authorList>
            <person name="Jeantristanb JTB J.-T."/>
            <person name="Ricardo R."/>
        </authorList>
    </citation>
    <scope>NUCLEOTIDE SEQUENCE [LARGE SCALE GENOMIC DNA]</scope>
</reference>